<dbReference type="PANTHER" id="PTHR43673:SF12">
    <property type="entry name" value="PROTEIN DRGA"/>
    <property type="match status" value="1"/>
</dbReference>
<dbReference type="EC" id="1.-.-.-" evidence="4"/>
<evidence type="ECO:0000259" key="3">
    <source>
        <dbReference type="Pfam" id="PF00881"/>
    </source>
</evidence>
<protein>
    <submittedName>
        <fullName evidence="4">Oxygen-insensitive NAD(P)H nitroreductase</fullName>
        <ecNumber evidence="4">1.-.-.-</ecNumber>
    </submittedName>
</protein>
<dbReference type="Gene3D" id="3.40.109.10">
    <property type="entry name" value="NADH Oxidase"/>
    <property type="match status" value="1"/>
</dbReference>
<sequence>MKTISEAMNWRYSTKDFDPNKKISTEDFEQLKDILHLQASSVNIQPWHYIIADDDAGKQRMTKGTQDIFEMNKNKLLDCSHVVLFATRVYADDAYLETILEQEDKDGRFAKEEYKTQMHQGRKMFLDIHRSLYTTKMLKVSKVVD</sequence>
<proteinExistence type="inferred from homology"/>
<evidence type="ECO:0000256" key="2">
    <source>
        <dbReference type="ARBA" id="ARBA00023002"/>
    </source>
</evidence>
<dbReference type="AlphaFoldDB" id="A0A1R4GCT4"/>
<dbReference type="SUPFAM" id="SSF55469">
    <property type="entry name" value="FMN-dependent nitroreductase-like"/>
    <property type="match status" value="1"/>
</dbReference>
<dbReference type="Proteomes" id="UP000188357">
    <property type="component" value="Unassembled WGS sequence"/>
</dbReference>
<gene>
    <name evidence="4" type="primary">nfnB_1</name>
    <name evidence="4" type="ORF">A1232T_00235</name>
</gene>
<dbReference type="EMBL" id="FUGE01000047">
    <property type="protein sequence ID" value="SJM66018.1"/>
    <property type="molecule type" value="Genomic_DNA"/>
</dbReference>
<dbReference type="InterPro" id="IPR029479">
    <property type="entry name" value="Nitroreductase"/>
</dbReference>
<accession>A0A1R4GCT4</accession>
<evidence type="ECO:0000313" key="5">
    <source>
        <dbReference type="Proteomes" id="UP000188357"/>
    </source>
</evidence>
<evidence type="ECO:0000256" key="1">
    <source>
        <dbReference type="ARBA" id="ARBA00007118"/>
    </source>
</evidence>
<feature type="domain" description="Nitroreductase" evidence="3">
    <location>
        <begin position="10"/>
        <end position="66"/>
    </location>
</feature>
<keyword evidence="2 4" id="KW-0560">Oxidoreductase</keyword>
<evidence type="ECO:0000313" key="4">
    <source>
        <dbReference type="EMBL" id="SJM66018.1"/>
    </source>
</evidence>
<name>A0A1R4GCT4_9GAMM</name>
<dbReference type="GO" id="GO:0016491">
    <property type="term" value="F:oxidoreductase activity"/>
    <property type="evidence" value="ECO:0007669"/>
    <property type="project" value="UniProtKB-KW"/>
</dbReference>
<dbReference type="PANTHER" id="PTHR43673">
    <property type="entry name" value="NAD(P)H NITROREDUCTASE YDGI-RELATED"/>
    <property type="match status" value="1"/>
</dbReference>
<dbReference type="STRING" id="1945521.A1232T_00235"/>
<organism evidence="4 5">
    <name type="scientific">Psychrobacter piechaudii</name>
    <dbReference type="NCBI Taxonomy" id="1945521"/>
    <lineage>
        <taxon>Bacteria</taxon>
        <taxon>Pseudomonadati</taxon>
        <taxon>Pseudomonadota</taxon>
        <taxon>Gammaproteobacteria</taxon>
        <taxon>Moraxellales</taxon>
        <taxon>Moraxellaceae</taxon>
        <taxon>Psychrobacter</taxon>
    </lineage>
</organism>
<dbReference type="Pfam" id="PF00881">
    <property type="entry name" value="Nitroreductase"/>
    <property type="match status" value="1"/>
</dbReference>
<keyword evidence="5" id="KW-1185">Reference proteome</keyword>
<dbReference type="InterPro" id="IPR000415">
    <property type="entry name" value="Nitroreductase-like"/>
</dbReference>
<comment type="similarity">
    <text evidence="1">Belongs to the nitroreductase family.</text>
</comment>
<dbReference type="RefSeq" id="WP_244156487.1">
    <property type="nucleotide sequence ID" value="NZ_FUGE01000047.1"/>
</dbReference>
<reference evidence="4 5" key="1">
    <citation type="submission" date="2017-02" db="EMBL/GenBank/DDBJ databases">
        <authorList>
            <person name="Peterson S.W."/>
        </authorList>
    </citation>
    <scope>NUCLEOTIDE SEQUENCE [LARGE SCALE GENOMIC DNA]</scope>
    <source>
        <strain evidence="4">Psychrobacter_piechaudii</strain>
    </source>
</reference>